<dbReference type="SUPFAM" id="SSF49313">
    <property type="entry name" value="Cadherin-like"/>
    <property type="match status" value="1"/>
</dbReference>
<evidence type="ECO:0000259" key="12">
    <source>
        <dbReference type="PROSITE" id="PS50022"/>
    </source>
</evidence>
<dbReference type="SMART" id="SM00606">
    <property type="entry name" value="CBD_IV"/>
    <property type="match status" value="2"/>
</dbReference>
<gene>
    <name evidence="14" type="ORF">ACFO3J_20840</name>
</gene>
<feature type="region of interest" description="Disordered" evidence="10">
    <location>
        <begin position="392"/>
        <end position="450"/>
    </location>
</feature>
<dbReference type="CDD" id="cd04080">
    <property type="entry name" value="CBM6_cellulase-like"/>
    <property type="match status" value="2"/>
</dbReference>
<dbReference type="Pfam" id="PF14310">
    <property type="entry name" value="Fn3-like"/>
    <property type="match status" value="1"/>
</dbReference>
<dbReference type="InterPro" id="IPR013783">
    <property type="entry name" value="Ig-like_fold"/>
</dbReference>
<accession>A0ABV8HSN7</accession>
<dbReference type="Pfam" id="PF00754">
    <property type="entry name" value="F5_F8_type_C"/>
    <property type="match status" value="1"/>
</dbReference>
<dbReference type="PRINTS" id="PR00133">
    <property type="entry name" value="GLHYDRLASE3"/>
</dbReference>
<evidence type="ECO:0000313" key="14">
    <source>
        <dbReference type="EMBL" id="MFC4033909.1"/>
    </source>
</evidence>
<keyword evidence="4 11" id="KW-0732">Signal</keyword>
<keyword evidence="3" id="KW-0964">Secreted</keyword>
<feature type="domain" description="CBM6" evidence="13">
    <location>
        <begin position="83"/>
        <end position="212"/>
    </location>
</feature>
<dbReference type="InterPro" id="IPR026891">
    <property type="entry name" value="Fn3-like"/>
</dbReference>
<dbReference type="Pfam" id="PF05345">
    <property type="entry name" value="He_PIG"/>
    <property type="match status" value="1"/>
</dbReference>
<dbReference type="PROSITE" id="PS51175">
    <property type="entry name" value="CBM6"/>
    <property type="match status" value="2"/>
</dbReference>
<comment type="caution">
    <text evidence="14">The sequence shown here is derived from an EMBL/GenBank/DDBJ whole genome shotgun (WGS) entry which is preliminary data.</text>
</comment>
<dbReference type="GO" id="GO:0016787">
    <property type="term" value="F:hydrolase activity"/>
    <property type="evidence" value="ECO:0007669"/>
    <property type="project" value="UniProtKB-KW"/>
</dbReference>
<evidence type="ECO:0000259" key="13">
    <source>
        <dbReference type="PROSITE" id="PS51175"/>
    </source>
</evidence>
<dbReference type="Gene3D" id="2.60.40.10">
    <property type="entry name" value="Immunoglobulins"/>
    <property type="match status" value="2"/>
</dbReference>
<keyword evidence="5 14" id="KW-0378">Hydrolase</keyword>
<evidence type="ECO:0000256" key="4">
    <source>
        <dbReference type="ARBA" id="ARBA00022729"/>
    </source>
</evidence>
<comment type="subcellular location">
    <subcellularLocation>
        <location evidence="1">Secreted</location>
    </subcellularLocation>
</comment>
<dbReference type="InterPro" id="IPR050288">
    <property type="entry name" value="Cellulose_deg_GH3"/>
</dbReference>
<dbReference type="EMBL" id="JBHSBB010000014">
    <property type="protein sequence ID" value="MFC4033909.1"/>
    <property type="molecule type" value="Genomic_DNA"/>
</dbReference>
<evidence type="ECO:0000256" key="6">
    <source>
        <dbReference type="ARBA" id="ARBA00039579"/>
    </source>
</evidence>
<keyword evidence="15" id="KW-1185">Reference proteome</keyword>
<dbReference type="InterPro" id="IPR015919">
    <property type="entry name" value="Cadherin-like_sf"/>
</dbReference>
<dbReference type="InterPro" id="IPR002772">
    <property type="entry name" value="Glyco_hydro_3_C"/>
</dbReference>
<dbReference type="Gene3D" id="2.60.120.260">
    <property type="entry name" value="Galactose-binding domain-like"/>
    <property type="match status" value="3"/>
</dbReference>
<dbReference type="InterPro" id="IPR006584">
    <property type="entry name" value="Cellulose-bd_IV"/>
</dbReference>
<evidence type="ECO:0000256" key="3">
    <source>
        <dbReference type="ARBA" id="ARBA00022525"/>
    </source>
</evidence>
<evidence type="ECO:0000256" key="9">
    <source>
        <dbReference type="ARBA" id="ARBA00041808"/>
    </source>
</evidence>
<protein>
    <recommendedName>
        <fullName evidence="6">Probable beta-glucosidase G</fullName>
    </recommendedName>
    <alternativeName>
        <fullName evidence="7">Beta-D-glucoside glucohydrolase G</fullName>
    </alternativeName>
    <alternativeName>
        <fullName evidence="8">Cellobiase G</fullName>
    </alternativeName>
    <alternativeName>
        <fullName evidence="9">Gentiobiase G</fullName>
    </alternativeName>
</protein>
<evidence type="ECO:0000313" key="15">
    <source>
        <dbReference type="Proteomes" id="UP001595765"/>
    </source>
</evidence>
<dbReference type="PANTHER" id="PTHR42715">
    <property type="entry name" value="BETA-GLUCOSIDASE"/>
    <property type="match status" value="1"/>
</dbReference>
<name>A0ABV8HSN7_9ACTN</name>
<dbReference type="RefSeq" id="WP_386431178.1">
    <property type="nucleotide sequence ID" value="NZ_JBHSBB010000014.1"/>
</dbReference>
<dbReference type="SMART" id="SM01217">
    <property type="entry name" value="Fn3_like"/>
    <property type="match status" value="1"/>
</dbReference>
<dbReference type="PROSITE" id="PS50022">
    <property type="entry name" value="FA58C_3"/>
    <property type="match status" value="1"/>
</dbReference>
<feature type="chain" id="PRO_5046005947" description="Probable beta-glucosidase G" evidence="11">
    <location>
        <begin position="50"/>
        <end position="1348"/>
    </location>
</feature>
<dbReference type="InterPro" id="IPR036881">
    <property type="entry name" value="Glyco_hydro_3_C_sf"/>
</dbReference>
<organism evidence="14 15">
    <name type="scientific">Streptomyces polygonati</name>
    <dbReference type="NCBI Taxonomy" id="1617087"/>
    <lineage>
        <taxon>Bacteria</taxon>
        <taxon>Bacillati</taxon>
        <taxon>Actinomycetota</taxon>
        <taxon>Actinomycetes</taxon>
        <taxon>Kitasatosporales</taxon>
        <taxon>Streptomycetaceae</taxon>
        <taxon>Streptomyces</taxon>
    </lineage>
</organism>
<evidence type="ECO:0000256" key="1">
    <source>
        <dbReference type="ARBA" id="ARBA00004613"/>
    </source>
</evidence>
<dbReference type="InterPro" id="IPR001764">
    <property type="entry name" value="Glyco_hydro_3_N"/>
</dbReference>
<evidence type="ECO:0000256" key="5">
    <source>
        <dbReference type="ARBA" id="ARBA00022801"/>
    </source>
</evidence>
<evidence type="ECO:0000256" key="11">
    <source>
        <dbReference type="SAM" id="SignalP"/>
    </source>
</evidence>
<evidence type="ECO:0000256" key="10">
    <source>
        <dbReference type="SAM" id="MobiDB-lite"/>
    </source>
</evidence>
<sequence length="1348" mass="135975">MRLLPLLRPPAPARGRPRPTRRRPTFRALLLVAALSALSLAGVHSSAYAAAEAAFGGTPAPVPGTVQAANYDTGGQGVAYSVVTANGSANSYRSDGVDLENTADTQDTTPAGGAYDVGWITAGQWFKYTVQVATAGNYSVAFRVASPYGITDALHIANSAGTNLTGAVAVPNTGGYETWTTVTASVTLAAGQQTLTVDQDSNGWNFHYLAFTQGSGGGGGGTGPSGEQPFGGTPAPVPGTVQAANYDTGGQGVAYSVVAANGSANSYRSDGVDLENTADTQDTAAAGGAYDMGWITAGQWFKYTVQVATAGIYTVSLRVASPYAVTDALHIANSAGTNLTGAVAVPNTGGYETWTTVTASVTLAAGQQTLTVDQDSNGWNFHYLAFTQGSDGGGGGGGGGTGGGTGPTEYCGTQDLALDEPTTASSTQDATDYPASDATDGDPGSRWSSAAADPQWLEVDLGSRQQICAVGLLWEAAYGKAFQVQVSDDNATWNSIYSTTTGTGGSQTITASVTARYVRMYGTARGTTFGYSVFELAVYGLTTVAPVTGGNGNGGNGVCSWVGSTAPVAQRVQQVLNTMDQSEEVTLASGDGSSAYIGQVAGIPNLCIPSLNLEDGPSGVGDGNGGVTAFPDGENAAATWDPALIGQEGAAKGAEFAGKGANVSLGPTTNLVRDPRWGRTYETYGEDPYLAGQITSAEVQGLQSQGVMAEVKHAAAYDQERYPNGGDNETVSQKALEELYLAPFQTAIEQSAPGSVMCSYAVVNGAPSCANADMLQDGLNEQANYGGFVVSDWGAAGNAVADAVGGMDIAMPFSDASDVSAALTAGTLKQATLNAVVARILTQMFAFGLFDNAPTGSLAATVTTAAHQQTALKLGEEGTVLLKNNGLLPLNPNMTGSIAVIGTDGGAGVELAGGGSGGVDSSNTVWPLTGIQNAIGPNAKVTYTAGDDNGTADIPQAVAAAQAATDAIVYVSAPEGEESDLATLNLSSADETMINDVAAVNPHTVVVINSGSPVVMPWLNNVAGVFENWYGGGETGAATAALIFGAVNPSGKLPVTFPGSLSQVPAQTTAQWPGTPTGPVYSEGVDIGYRWYQSQNITPAFPFGFGLSYTKFSYSNLNVGAFNANGTASVTATVTNTGSVAGADVAQLYVGDPAASQDPPEQLGGFQRVMLNPGQSATVTFPLTVHDLASWSAADNQWEAAAGGYSIKVGDASNSLPLTGSTSLAHTLTGQIAAGASGAGVSLTNTAVSANVTANSGVPGAETVGVVNPFGYSSPKGKAVSFAVQAVDSDTSQALTFTASGLPPGITIAANGTVSGSSATPGTYTVTVTAADTRGVSGTATFVWTVAR</sequence>
<evidence type="ECO:0000256" key="7">
    <source>
        <dbReference type="ARBA" id="ARBA00041276"/>
    </source>
</evidence>
<dbReference type="PANTHER" id="PTHR42715:SF12">
    <property type="entry name" value="BETA-GLUCOSIDASE G-RELATED"/>
    <property type="match status" value="1"/>
</dbReference>
<proteinExistence type="inferred from homology"/>
<dbReference type="SUPFAM" id="SSF51445">
    <property type="entry name" value="(Trans)glycosidases"/>
    <property type="match status" value="1"/>
</dbReference>
<dbReference type="InterPro" id="IPR000421">
    <property type="entry name" value="FA58C"/>
</dbReference>
<dbReference type="InterPro" id="IPR036962">
    <property type="entry name" value="Glyco_hydro_3_N_sf"/>
</dbReference>
<dbReference type="SUPFAM" id="SSF49785">
    <property type="entry name" value="Galactose-binding domain-like"/>
    <property type="match status" value="3"/>
</dbReference>
<feature type="compositionally biased region" description="Gly residues" evidence="10">
    <location>
        <begin position="392"/>
        <end position="406"/>
    </location>
</feature>
<dbReference type="Proteomes" id="UP001595765">
    <property type="component" value="Unassembled WGS sequence"/>
</dbReference>
<feature type="domain" description="F5/8 type C" evidence="12">
    <location>
        <begin position="405"/>
        <end position="541"/>
    </location>
</feature>
<dbReference type="SUPFAM" id="SSF52279">
    <property type="entry name" value="Beta-D-glucan exohydrolase, C-terminal domain"/>
    <property type="match status" value="1"/>
</dbReference>
<feature type="domain" description="CBM6" evidence="13">
    <location>
        <begin position="239"/>
        <end position="387"/>
    </location>
</feature>
<feature type="signal peptide" evidence="11">
    <location>
        <begin position="1"/>
        <end position="49"/>
    </location>
</feature>
<reference evidence="15" key="1">
    <citation type="journal article" date="2019" name="Int. J. Syst. Evol. Microbiol.">
        <title>The Global Catalogue of Microorganisms (GCM) 10K type strain sequencing project: providing services to taxonomists for standard genome sequencing and annotation.</title>
        <authorList>
            <consortium name="The Broad Institute Genomics Platform"/>
            <consortium name="The Broad Institute Genome Sequencing Center for Infectious Disease"/>
            <person name="Wu L."/>
            <person name="Ma J."/>
        </authorList>
    </citation>
    <scope>NUCLEOTIDE SEQUENCE [LARGE SCALE GENOMIC DNA]</scope>
    <source>
        <strain evidence="15">CGMCC 4.7237</strain>
    </source>
</reference>
<dbReference type="Pfam" id="PF03422">
    <property type="entry name" value="CBM_6"/>
    <property type="match status" value="2"/>
</dbReference>
<dbReference type="Gene3D" id="3.20.20.300">
    <property type="entry name" value="Glycoside hydrolase, family 3, N-terminal domain"/>
    <property type="match status" value="1"/>
</dbReference>
<dbReference type="InterPro" id="IPR005084">
    <property type="entry name" value="CBM6"/>
</dbReference>
<feature type="region of interest" description="Disordered" evidence="10">
    <location>
        <begin position="1"/>
        <end position="22"/>
    </location>
</feature>
<dbReference type="Pfam" id="PF01915">
    <property type="entry name" value="Glyco_hydro_3_C"/>
    <property type="match status" value="1"/>
</dbReference>
<dbReference type="InterPro" id="IPR017853">
    <property type="entry name" value="GH"/>
</dbReference>
<evidence type="ECO:0000256" key="8">
    <source>
        <dbReference type="ARBA" id="ARBA00041601"/>
    </source>
</evidence>
<comment type="similarity">
    <text evidence="2">Belongs to the glycosyl hydrolase 3 family.</text>
</comment>
<evidence type="ECO:0000256" key="2">
    <source>
        <dbReference type="ARBA" id="ARBA00005336"/>
    </source>
</evidence>
<dbReference type="Pfam" id="PF00933">
    <property type="entry name" value="Glyco_hydro_3"/>
    <property type="match status" value="1"/>
</dbReference>
<dbReference type="Gene3D" id="3.40.50.1700">
    <property type="entry name" value="Glycoside hydrolase family 3 C-terminal domain"/>
    <property type="match status" value="1"/>
</dbReference>
<dbReference type="InterPro" id="IPR008979">
    <property type="entry name" value="Galactose-bd-like_sf"/>
</dbReference>